<evidence type="ECO:0000313" key="6">
    <source>
        <dbReference type="Proteomes" id="UP000276133"/>
    </source>
</evidence>
<evidence type="ECO:0000256" key="2">
    <source>
        <dbReference type="ARBA" id="ARBA00022857"/>
    </source>
</evidence>
<dbReference type="InterPro" id="IPR036291">
    <property type="entry name" value="NAD(P)-bd_dom_sf"/>
</dbReference>
<evidence type="ECO:0000256" key="1">
    <source>
        <dbReference type="ARBA" id="ARBA00006484"/>
    </source>
</evidence>
<name>A0A3M7RC89_BRAPC</name>
<feature type="non-terminal residue" evidence="5">
    <location>
        <position position="272"/>
    </location>
</feature>
<gene>
    <name evidence="5" type="ORF">BpHYR1_025425</name>
</gene>
<comment type="similarity">
    <text evidence="1">Belongs to the short-chain dehydrogenases/reductases (SDR) family.</text>
</comment>
<dbReference type="STRING" id="10195.A0A3M7RC89"/>
<comment type="caution">
    <text evidence="5">The sequence shown here is derived from an EMBL/GenBank/DDBJ whole genome shotgun (WGS) entry which is preliminary data.</text>
</comment>
<dbReference type="InterPro" id="IPR020904">
    <property type="entry name" value="Sc_DH/Rdtase_CS"/>
</dbReference>
<dbReference type="PANTHER" id="PTHR43963:SF4">
    <property type="entry name" value="CARBONYL REDUCTASE (NADPH)"/>
    <property type="match status" value="1"/>
</dbReference>
<dbReference type="InterPro" id="IPR002347">
    <property type="entry name" value="SDR_fam"/>
</dbReference>
<evidence type="ECO:0000256" key="3">
    <source>
        <dbReference type="ARBA" id="ARBA00023002"/>
    </source>
</evidence>
<sequence>MQKFKKVAVVTGSNKGIGFAIVKSLARKFNGIVYLTARNESLGIKAVKNLQDEGISVNFHQLDIEDSHSIERFSHYLKEKYDGLDVLINNAAIAYHHRENDFTPEIDQVINTIRVNFSSTLNLCNALFPLLRPNARVVNVSSRAGFLSNIKDQNLIDRILSKKFSIEESIQLMDEYIQLAKSGQHKNLTSNCYAMSKIGLNLLTEAQQILFDNDERKNIVVNSCTPGYCATDMTSYTGPLTPEEGAKTPVFLALLPENYDSFKGKFWADEQC</sequence>
<dbReference type="Pfam" id="PF00106">
    <property type="entry name" value="adh_short"/>
    <property type="match status" value="1"/>
</dbReference>
<reference evidence="5 6" key="1">
    <citation type="journal article" date="2018" name="Sci. Rep.">
        <title>Genomic signatures of local adaptation to the degree of environmental predictability in rotifers.</title>
        <authorList>
            <person name="Franch-Gras L."/>
            <person name="Hahn C."/>
            <person name="Garcia-Roger E.M."/>
            <person name="Carmona M.J."/>
            <person name="Serra M."/>
            <person name="Gomez A."/>
        </authorList>
    </citation>
    <scope>NUCLEOTIDE SEQUENCE [LARGE SCALE GENOMIC DNA]</scope>
    <source>
        <strain evidence="5">HYR1</strain>
    </source>
</reference>
<dbReference type="Proteomes" id="UP000276133">
    <property type="component" value="Unassembled WGS sequence"/>
</dbReference>
<dbReference type="EMBL" id="REGN01003763">
    <property type="protein sequence ID" value="RNA20885.1"/>
    <property type="molecule type" value="Genomic_DNA"/>
</dbReference>
<keyword evidence="6" id="KW-1185">Reference proteome</keyword>
<dbReference type="AlphaFoldDB" id="A0A3M7RC89"/>
<accession>A0A3M7RC89</accession>
<keyword evidence="3" id="KW-0560">Oxidoreductase</keyword>
<dbReference type="OrthoDB" id="7289984at2759"/>
<dbReference type="Gene3D" id="3.40.50.720">
    <property type="entry name" value="NAD(P)-binding Rossmann-like Domain"/>
    <property type="match status" value="1"/>
</dbReference>
<protein>
    <recommendedName>
        <fullName evidence="4">carbonyl reductase (NADPH)</fullName>
        <ecNumber evidence="4">1.1.1.184</ecNumber>
    </recommendedName>
</protein>
<keyword evidence="2" id="KW-0521">NADP</keyword>
<dbReference type="PROSITE" id="PS00061">
    <property type="entry name" value="ADH_SHORT"/>
    <property type="match status" value="1"/>
</dbReference>
<dbReference type="GO" id="GO:0004090">
    <property type="term" value="F:carbonyl reductase (NADPH) activity"/>
    <property type="evidence" value="ECO:0007669"/>
    <property type="project" value="UniProtKB-EC"/>
</dbReference>
<organism evidence="5 6">
    <name type="scientific">Brachionus plicatilis</name>
    <name type="common">Marine rotifer</name>
    <name type="synonym">Brachionus muelleri</name>
    <dbReference type="NCBI Taxonomy" id="10195"/>
    <lineage>
        <taxon>Eukaryota</taxon>
        <taxon>Metazoa</taxon>
        <taxon>Spiralia</taxon>
        <taxon>Gnathifera</taxon>
        <taxon>Rotifera</taxon>
        <taxon>Eurotatoria</taxon>
        <taxon>Monogononta</taxon>
        <taxon>Pseudotrocha</taxon>
        <taxon>Ploima</taxon>
        <taxon>Brachionidae</taxon>
        <taxon>Brachionus</taxon>
    </lineage>
</organism>
<evidence type="ECO:0000256" key="4">
    <source>
        <dbReference type="ARBA" id="ARBA00026118"/>
    </source>
</evidence>
<dbReference type="InterPro" id="IPR045313">
    <property type="entry name" value="CBR1-like"/>
</dbReference>
<dbReference type="PRINTS" id="PR00081">
    <property type="entry name" value="GDHRDH"/>
</dbReference>
<dbReference type="SUPFAM" id="SSF51735">
    <property type="entry name" value="NAD(P)-binding Rossmann-fold domains"/>
    <property type="match status" value="1"/>
</dbReference>
<dbReference type="EC" id="1.1.1.184" evidence="4"/>
<evidence type="ECO:0000313" key="5">
    <source>
        <dbReference type="EMBL" id="RNA20885.1"/>
    </source>
</evidence>
<dbReference type="CDD" id="cd05324">
    <property type="entry name" value="carb_red_PTCR-like_SDR_c"/>
    <property type="match status" value="1"/>
</dbReference>
<dbReference type="PANTHER" id="PTHR43963">
    <property type="entry name" value="CARBONYL REDUCTASE 1-RELATED"/>
    <property type="match status" value="1"/>
</dbReference>
<proteinExistence type="inferred from homology"/>